<reference evidence="2 3" key="1">
    <citation type="submission" date="2024-07" db="EMBL/GenBank/DDBJ databases">
        <title>Chromosome-level genome assembly of the water stick insect Ranatra chinensis (Heteroptera: Nepidae).</title>
        <authorList>
            <person name="Liu X."/>
        </authorList>
    </citation>
    <scope>NUCLEOTIDE SEQUENCE [LARGE SCALE GENOMIC DNA]</scope>
    <source>
        <strain evidence="2">Cailab_2021Rc</strain>
        <tissue evidence="2">Muscle</tissue>
    </source>
</reference>
<accession>A0ABD0YRV0</accession>
<name>A0ABD0YRV0_9HEMI</name>
<feature type="compositionally biased region" description="Basic and acidic residues" evidence="1">
    <location>
        <begin position="1"/>
        <end position="11"/>
    </location>
</feature>
<dbReference type="AlphaFoldDB" id="A0ABD0YRV0"/>
<evidence type="ECO:0000313" key="2">
    <source>
        <dbReference type="EMBL" id="KAL1137959.1"/>
    </source>
</evidence>
<protein>
    <submittedName>
        <fullName evidence="2">Uncharacterized protein</fullName>
    </submittedName>
</protein>
<keyword evidence="3" id="KW-1185">Reference proteome</keyword>
<dbReference type="EMBL" id="JBFDAA010000004">
    <property type="protein sequence ID" value="KAL1137959.1"/>
    <property type="molecule type" value="Genomic_DNA"/>
</dbReference>
<feature type="region of interest" description="Disordered" evidence="1">
    <location>
        <begin position="1"/>
        <end position="29"/>
    </location>
</feature>
<evidence type="ECO:0000313" key="3">
    <source>
        <dbReference type="Proteomes" id="UP001558652"/>
    </source>
</evidence>
<proteinExistence type="predicted"/>
<comment type="caution">
    <text evidence="2">The sequence shown here is derived from an EMBL/GenBank/DDBJ whole genome shotgun (WGS) entry which is preliminary data.</text>
</comment>
<sequence length="226" mass="24180">MSTPDDKKDEAGSVGDGLSSAGSGRVRPHITLTIPPPGLQLGPGGLYASGGLPSPRGMPPLYVASPMTPVHDVGGQSIPLNMFMAYPSKASEFVFKHFEAEKATYFCVKFANVTSEVNPFRGNSGGRDARSGVVAGPGYRLNIEPCLVRLTTTDESLRLDPNLLAPAWTYSAILEGEEIPYLSSTEKKDPIFPNVWRWRLGQSLSDNLMSVTLAVAAILKVLSFPA</sequence>
<dbReference type="Proteomes" id="UP001558652">
    <property type="component" value="Unassembled WGS sequence"/>
</dbReference>
<organism evidence="2 3">
    <name type="scientific">Ranatra chinensis</name>
    <dbReference type="NCBI Taxonomy" id="642074"/>
    <lineage>
        <taxon>Eukaryota</taxon>
        <taxon>Metazoa</taxon>
        <taxon>Ecdysozoa</taxon>
        <taxon>Arthropoda</taxon>
        <taxon>Hexapoda</taxon>
        <taxon>Insecta</taxon>
        <taxon>Pterygota</taxon>
        <taxon>Neoptera</taxon>
        <taxon>Paraneoptera</taxon>
        <taxon>Hemiptera</taxon>
        <taxon>Heteroptera</taxon>
        <taxon>Panheteroptera</taxon>
        <taxon>Nepomorpha</taxon>
        <taxon>Nepidae</taxon>
        <taxon>Ranatrinae</taxon>
        <taxon>Ranatra</taxon>
    </lineage>
</organism>
<gene>
    <name evidence="2" type="ORF">AAG570_009654</name>
</gene>
<evidence type="ECO:0000256" key="1">
    <source>
        <dbReference type="SAM" id="MobiDB-lite"/>
    </source>
</evidence>